<organism evidence="2">
    <name type="scientific">Prasinoderma singulare</name>
    <dbReference type="NCBI Taxonomy" id="676789"/>
    <lineage>
        <taxon>Eukaryota</taxon>
        <taxon>Viridiplantae</taxon>
        <taxon>Prasinodermophyta</taxon>
        <taxon>Prasinodermophyceae</taxon>
        <taxon>Prasinodermales</taxon>
        <taxon>Prasinodermaceae</taxon>
        <taxon>Prasinoderma</taxon>
    </lineage>
</organism>
<name>A0A7S3BNB3_9VIRI</name>
<dbReference type="PROSITE" id="PS50003">
    <property type="entry name" value="PH_DOMAIN"/>
    <property type="match status" value="1"/>
</dbReference>
<dbReference type="EMBL" id="HBHY01012208">
    <property type="protein sequence ID" value="CAE0140417.1"/>
    <property type="molecule type" value="Transcribed_RNA"/>
</dbReference>
<dbReference type="InterPro" id="IPR011993">
    <property type="entry name" value="PH-like_dom_sf"/>
</dbReference>
<dbReference type="Pfam" id="PF00169">
    <property type="entry name" value="PH"/>
    <property type="match status" value="1"/>
</dbReference>
<dbReference type="PANTHER" id="PTHR14336">
    <property type="entry name" value="TANDEM PH DOMAIN CONTAINING PROTEIN"/>
    <property type="match status" value="1"/>
</dbReference>
<dbReference type="InterPro" id="IPR001849">
    <property type="entry name" value="PH_domain"/>
</dbReference>
<evidence type="ECO:0000259" key="1">
    <source>
        <dbReference type="PROSITE" id="PS50003"/>
    </source>
</evidence>
<protein>
    <recommendedName>
        <fullName evidence="1">PH domain-containing protein</fullName>
    </recommendedName>
</protein>
<dbReference type="CDD" id="cd13276">
    <property type="entry name" value="PH_AtPH1"/>
    <property type="match status" value="1"/>
</dbReference>
<dbReference type="Gene3D" id="2.30.29.30">
    <property type="entry name" value="Pleckstrin-homology domain (PH domain)/Phosphotyrosine-binding domain (PTB)"/>
    <property type="match status" value="1"/>
</dbReference>
<dbReference type="AlphaFoldDB" id="A0A7S3BNB3"/>
<dbReference type="FunFam" id="2.30.29.30:FF:000286">
    <property type="entry name" value="PH-protein kinase domain containing protein"/>
    <property type="match status" value="1"/>
</dbReference>
<reference evidence="2" key="1">
    <citation type="submission" date="2021-01" db="EMBL/GenBank/DDBJ databases">
        <authorList>
            <person name="Corre E."/>
            <person name="Pelletier E."/>
            <person name="Niang G."/>
            <person name="Scheremetjew M."/>
            <person name="Finn R."/>
            <person name="Kale V."/>
            <person name="Holt S."/>
            <person name="Cochrane G."/>
            <person name="Meng A."/>
            <person name="Brown T."/>
            <person name="Cohen L."/>
        </authorList>
    </citation>
    <scope>NUCLEOTIDE SEQUENCE</scope>
    <source>
        <strain evidence="2">RCC927</strain>
    </source>
</reference>
<sequence>MASKLRELLGAGGGGGAGGDRPDPYGGVEWWQGPFERSGWLQKQGELLPNWRRRFFVIKQGKIFWFKKPEQGQAERPRGCIDVRRCLSIKGAEDAINKAHAFELSTAESTMYFVADSDKEKEEWINAVGKAIVRSSHALADAEFTDY</sequence>
<gene>
    <name evidence="2" type="ORF">PSIN1315_LOCUS7847</name>
</gene>
<dbReference type="SMART" id="SM00233">
    <property type="entry name" value="PH"/>
    <property type="match status" value="1"/>
</dbReference>
<feature type="domain" description="PH" evidence="1">
    <location>
        <begin position="34"/>
        <end position="133"/>
    </location>
</feature>
<evidence type="ECO:0000313" key="2">
    <source>
        <dbReference type="EMBL" id="CAE0140417.1"/>
    </source>
</evidence>
<dbReference type="InterPro" id="IPR051707">
    <property type="entry name" value="PI-Interact_SigTrans_Reg"/>
</dbReference>
<dbReference type="PANTHER" id="PTHR14336:SF8">
    <property type="entry name" value="PROTEIN OPY1"/>
    <property type="match status" value="1"/>
</dbReference>
<proteinExistence type="predicted"/>
<accession>A0A7S3BNB3</accession>
<dbReference type="SUPFAM" id="SSF50729">
    <property type="entry name" value="PH domain-like"/>
    <property type="match status" value="1"/>
</dbReference>